<comment type="caution">
    <text evidence="1">The sequence shown here is derived from an EMBL/GenBank/DDBJ whole genome shotgun (WGS) entry which is preliminary data.</text>
</comment>
<dbReference type="RefSeq" id="WP_116035540.1">
    <property type="nucleotide sequence ID" value="NZ_JBHLVV010000086.1"/>
</dbReference>
<organism evidence="1 2">
    <name type="scientific">Epilithonimonas hispanica</name>
    <dbReference type="NCBI Taxonomy" id="358687"/>
    <lineage>
        <taxon>Bacteria</taxon>
        <taxon>Pseudomonadati</taxon>
        <taxon>Bacteroidota</taxon>
        <taxon>Flavobacteriia</taxon>
        <taxon>Flavobacteriales</taxon>
        <taxon>Weeksellaceae</taxon>
        <taxon>Chryseobacterium group</taxon>
        <taxon>Epilithonimonas</taxon>
    </lineage>
</organism>
<dbReference type="OrthoDB" id="6844513at2"/>
<accession>A0A3D9CVW3</accession>
<name>A0A3D9CVW3_9FLAO</name>
<protein>
    <submittedName>
        <fullName evidence="1">Uncharacterized protein</fullName>
    </submittedName>
</protein>
<reference evidence="1 2" key="1">
    <citation type="journal article" date="2006" name="Int. J. Syst. Evol. Microbiol.">
        <title>Chryseobacterium hispanicum sp. nov., isolated from the drinking water distribution system of Sevilla, Spain.</title>
        <authorList>
            <person name="Gallego V."/>
            <person name="Garcia M.T."/>
            <person name="Ventosa A."/>
        </authorList>
    </citation>
    <scope>NUCLEOTIDE SEQUENCE [LARGE SCALE GENOMIC DNA]</scope>
    <source>
        <strain evidence="1 2">KCTC 22104</strain>
    </source>
</reference>
<evidence type="ECO:0000313" key="2">
    <source>
        <dbReference type="Proteomes" id="UP000256326"/>
    </source>
</evidence>
<dbReference type="AlphaFoldDB" id="A0A3D9CVW3"/>
<gene>
    <name evidence="1" type="ORF">DRF58_11350</name>
</gene>
<keyword evidence="2" id="KW-1185">Reference proteome</keyword>
<evidence type="ECO:0000313" key="1">
    <source>
        <dbReference type="EMBL" id="REC69892.1"/>
    </source>
</evidence>
<dbReference type="Proteomes" id="UP000256326">
    <property type="component" value="Unassembled WGS sequence"/>
</dbReference>
<dbReference type="EMBL" id="QNUG01000023">
    <property type="protein sequence ID" value="REC69892.1"/>
    <property type="molecule type" value="Genomic_DNA"/>
</dbReference>
<proteinExistence type="predicted"/>
<sequence>MSTLLQFIKDVKLDFTQAFFSESSGQELNYTNFEIAPKDFLRFAKLDFAENDNRGFINSLTNSKRAIDCQIEEVLTSLSLNAGRENKHIEKFINQIYKDSDTHYNLKIIHSLNLAPTILISKTRNIRNKLEHFYQYPTNSEVQEALNITELFIKTINGQFRNLLGEFTLSDEKNYNYKKKWNTINGLGFRVTANLNNLHFEVLKIINSSIVDRIIINNQNFEFLYLLRLIFSTGDYFELTNSIKLMLEAIKHPVPLKHVM</sequence>